<protein>
    <submittedName>
        <fullName evidence="1">Uncharacterized protein</fullName>
    </submittedName>
</protein>
<reference evidence="1 2" key="1">
    <citation type="submission" date="2024-07" db="EMBL/GenBank/DDBJ databases">
        <title>Section-level genome sequencing and comparative genomics of Aspergillus sections Usti and Cavernicolus.</title>
        <authorList>
            <consortium name="Lawrence Berkeley National Laboratory"/>
            <person name="Nybo J.L."/>
            <person name="Vesth T.C."/>
            <person name="Theobald S."/>
            <person name="Frisvad J.C."/>
            <person name="Larsen T.O."/>
            <person name="Kjaerboelling I."/>
            <person name="Rothschild-Mancinelli K."/>
            <person name="Lyhne E.K."/>
            <person name="Kogle M.E."/>
            <person name="Barry K."/>
            <person name="Clum A."/>
            <person name="Na H."/>
            <person name="Ledsgaard L."/>
            <person name="Lin J."/>
            <person name="Lipzen A."/>
            <person name="Kuo A."/>
            <person name="Riley R."/>
            <person name="Mondo S."/>
            <person name="Labutti K."/>
            <person name="Haridas S."/>
            <person name="Pangalinan J."/>
            <person name="Salamov A.A."/>
            <person name="Simmons B.A."/>
            <person name="Magnuson J.K."/>
            <person name="Chen J."/>
            <person name="Drula E."/>
            <person name="Henrissat B."/>
            <person name="Wiebenga A."/>
            <person name="Lubbers R.J."/>
            <person name="Gomes A.C."/>
            <person name="Makela M.R."/>
            <person name="Stajich J."/>
            <person name="Grigoriev I.V."/>
            <person name="Mortensen U.H."/>
            <person name="De Vries R.P."/>
            <person name="Baker S.E."/>
            <person name="Andersen M.R."/>
        </authorList>
    </citation>
    <scope>NUCLEOTIDE SEQUENCE [LARGE SCALE GENOMIC DNA]</scope>
    <source>
        <strain evidence="1 2">CBS 209.92</strain>
    </source>
</reference>
<gene>
    <name evidence="1" type="ORF">BJX66DRAFT_344713</name>
</gene>
<organism evidence="1 2">
    <name type="scientific">Aspergillus keveii</name>
    <dbReference type="NCBI Taxonomy" id="714993"/>
    <lineage>
        <taxon>Eukaryota</taxon>
        <taxon>Fungi</taxon>
        <taxon>Dikarya</taxon>
        <taxon>Ascomycota</taxon>
        <taxon>Pezizomycotina</taxon>
        <taxon>Eurotiomycetes</taxon>
        <taxon>Eurotiomycetidae</taxon>
        <taxon>Eurotiales</taxon>
        <taxon>Aspergillaceae</taxon>
        <taxon>Aspergillus</taxon>
        <taxon>Aspergillus subgen. Nidulantes</taxon>
    </lineage>
</organism>
<proteinExistence type="predicted"/>
<evidence type="ECO:0000313" key="2">
    <source>
        <dbReference type="Proteomes" id="UP001610563"/>
    </source>
</evidence>
<dbReference type="Proteomes" id="UP001610563">
    <property type="component" value="Unassembled WGS sequence"/>
</dbReference>
<name>A0ABR4FKB0_9EURO</name>
<accession>A0ABR4FKB0</accession>
<dbReference type="EMBL" id="JBFTWV010000218">
    <property type="protein sequence ID" value="KAL2783676.1"/>
    <property type="molecule type" value="Genomic_DNA"/>
</dbReference>
<evidence type="ECO:0000313" key="1">
    <source>
        <dbReference type="EMBL" id="KAL2783676.1"/>
    </source>
</evidence>
<keyword evidence="2" id="KW-1185">Reference proteome</keyword>
<comment type="caution">
    <text evidence="1">The sequence shown here is derived from an EMBL/GenBank/DDBJ whole genome shotgun (WGS) entry which is preliminary data.</text>
</comment>
<sequence length="139" mass="14372">MAHTSALSYSCVRWRWFSSSTQNSKHACSMAVICHASTSASTTSAASAAVSPSTTSIGLALALGPGTGLLLLGLASHISSSIWPAPANVWTTLNPALLVRASGLGLSGAGMASCHSACYFWRYRGVMPYAGSFPSYSCY</sequence>